<feature type="transmembrane region" description="Helical" evidence="7">
    <location>
        <begin position="303"/>
        <end position="320"/>
    </location>
</feature>
<evidence type="ECO:0000256" key="2">
    <source>
        <dbReference type="ARBA" id="ARBA00022475"/>
    </source>
</evidence>
<reference evidence="10 11" key="1">
    <citation type="submission" date="2019-03" db="EMBL/GenBank/DDBJ databases">
        <title>Genomic Encyclopedia of Type Strains, Phase IV (KMG-IV): sequencing the most valuable type-strain genomes for metagenomic binning, comparative biology and taxonomic classification.</title>
        <authorList>
            <person name="Goeker M."/>
        </authorList>
    </citation>
    <scope>NUCLEOTIDE SEQUENCE [LARGE SCALE GENOMIC DNA]</scope>
    <source>
        <strain evidence="10 11">DSM 21100</strain>
    </source>
</reference>
<feature type="region of interest" description="Disordered" evidence="6">
    <location>
        <begin position="506"/>
        <end position="528"/>
    </location>
</feature>
<dbReference type="Pfam" id="PF12704">
    <property type="entry name" value="MacB_PCD"/>
    <property type="match status" value="1"/>
</dbReference>
<feature type="transmembrane region" description="Helical" evidence="7">
    <location>
        <begin position="34"/>
        <end position="56"/>
    </location>
</feature>
<evidence type="ECO:0000259" key="8">
    <source>
        <dbReference type="Pfam" id="PF02687"/>
    </source>
</evidence>
<dbReference type="Proteomes" id="UP000295807">
    <property type="component" value="Unassembled WGS sequence"/>
</dbReference>
<evidence type="ECO:0000313" key="11">
    <source>
        <dbReference type="Proteomes" id="UP000295807"/>
    </source>
</evidence>
<dbReference type="Pfam" id="PF02687">
    <property type="entry name" value="FtsX"/>
    <property type="match status" value="2"/>
</dbReference>
<dbReference type="InterPro" id="IPR050250">
    <property type="entry name" value="Macrolide_Exporter_MacB"/>
</dbReference>
<keyword evidence="4 7" id="KW-1133">Transmembrane helix</keyword>
<keyword evidence="2" id="KW-1003">Cell membrane</keyword>
<feature type="transmembrane region" description="Helical" evidence="7">
    <location>
        <begin position="688"/>
        <end position="713"/>
    </location>
</feature>
<keyword evidence="5 7" id="KW-0472">Membrane</keyword>
<dbReference type="RefSeq" id="WP_225975026.1">
    <property type="nucleotide sequence ID" value="NZ_CP042432.1"/>
</dbReference>
<dbReference type="InterPro" id="IPR003838">
    <property type="entry name" value="ABC3_permease_C"/>
</dbReference>
<dbReference type="AlphaFoldDB" id="A0A4V2UT24"/>
<evidence type="ECO:0000259" key="9">
    <source>
        <dbReference type="Pfam" id="PF12704"/>
    </source>
</evidence>
<comment type="subcellular location">
    <subcellularLocation>
        <location evidence="1">Cell membrane</location>
        <topology evidence="1">Multi-pass membrane protein</topology>
    </subcellularLocation>
</comment>
<gene>
    <name evidence="10" type="ORF">EDD80_1273</name>
</gene>
<feature type="domain" description="MacB-like periplasmic core" evidence="9">
    <location>
        <begin position="33"/>
        <end position="253"/>
    </location>
</feature>
<evidence type="ECO:0000256" key="3">
    <source>
        <dbReference type="ARBA" id="ARBA00022692"/>
    </source>
</evidence>
<dbReference type="PANTHER" id="PTHR30572:SF18">
    <property type="entry name" value="ABC-TYPE MACROLIDE FAMILY EXPORT SYSTEM PERMEASE COMPONENT 2"/>
    <property type="match status" value="1"/>
</dbReference>
<protein>
    <submittedName>
        <fullName evidence="10">Putative ABC transport system permease protein</fullName>
    </submittedName>
</protein>
<feature type="transmembrane region" description="Helical" evidence="7">
    <location>
        <begin position="445"/>
        <end position="463"/>
    </location>
</feature>
<dbReference type="GO" id="GO:0022857">
    <property type="term" value="F:transmembrane transporter activity"/>
    <property type="evidence" value="ECO:0007669"/>
    <property type="project" value="TreeGrafter"/>
</dbReference>
<comment type="caution">
    <text evidence="10">The sequence shown here is derived from an EMBL/GenBank/DDBJ whole genome shotgun (WGS) entry which is preliminary data.</text>
</comment>
<name>A0A4V2UT24_9SPHI</name>
<evidence type="ECO:0000256" key="5">
    <source>
        <dbReference type="ARBA" id="ARBA00023136"/>
    </source>
</evidence>
<evidence type="ECO:0000256" key="6">
    <source>
        <dbReference type="SAM" id="MobiDB-lite"/>
    </source>
</evidence>
<evidence type="ECO:0000256" key="1">
    <source>
        <dbReference type="ARBA" id="ARBA00004651"/>
    </source>
</evidence>
<sequence length="811" mass="90430">MAAFLCFNAKHGTMLRNYFKIALRNLWKHRVFSFINITGLAVGMTACFLIFLYVSFESSYDSFHQKGDRIYRLVSDLKIPTGRNSFGTVPWPVGPAIKNDFPEVESFVRMLSEDLVLTKGNVKFEEANVLYADSAFFQVFDFKLLNGNFRTALKDPFSIVLSRRAAKKYFGNEDPLGQTLTLPRNDTVLTASVTGIMENMPENSQIQADILVSASTLTQFLFPWLDEQWGGIGCSTYLLLKPGANAGALKAKFPAFLDRKAGEQAEARQSERSLQLEPLKEVYLHSRYAGPGMEMGNIQNIRIFSLVAVLIMLIACFNFINLTTARAAERAREVGVRKAVGAVKKHLVLQFIVESVLLCLMAFVLTLILSMLLIPAFNHLAGKTITPGLFASGGVILIVFLAAIGVGLLAGLYPALVLSSFRPVGVLKGRFVANTKGILFRKGMVVAQFTISLMLIIATIVVYRQLHYMRSQDLGFRKDQMMVIKTYSNPAIEAFNQSIERLSGVNSTTFSSSAPGDRNPRANSEIENTQGDLQPLDLDAYFVDFDYMHQYEMEMAAGRPFSRNFGTDSAQALILNEAAVRLLGYTSPEQIIGKRFRQWDKNGKVIGVVKDFHVRSLQDKITPLSIGIDPTLNRFLLSVDVRGANLSATITAIEKEWQKFIPDYPFSYEFLDAAFDQQYRSEERFGNIFSYFTMLAIFISCLGLLGLASYTALQRTKEIGIRKVMGASVASILALLSRDFVKLIAISILIAVPVAWYAMSNWLEGFAYRVNVEWWVLSLASLLLILIALLTISFQSVKAALMNPLKSLKSE</sequence>
<dbReference type="PANTHER" id="PTHR30572">
    <property type="entry name" value="MEMBRANE COMPONENT OF TRANSPORTER-RELATED"/>
    <property type="match status" value="1"/>
</dbReference>
<dbReference type="GO" id="GO:0005886">
    <property type="term" value="C:plasma membrane"/>
    <property type="evidence" value="ECO:0007669"/>
    <property type="project" value="UniProtKB-SubCell"/>
</dbReference>
<evidence type="ECO:0000313" key="10">
    <source>
        <dbReference type="EMBL" id="TCS83872.1"/>
    </source>
</evidence>
<proteinExistence type="predicted"/>
<keyword evidence="3 7" id="KW-0812">Transmembrane</keyword>
<feature type="transmembrane region" description="Helical" evidence="7">
    <location>
        <begin position="743"/>
        <end position="762"/>
    </location>
</feature>
<keyword evidence="11" id="KW-1185">Reference proteome</keyword>
<feature type="transmembrane region" description="Helical" evidence="7">
    <location>
        <begin position="355"/>
        <end position="377"/>
    </location>
</feature>
<feature type="domain" description="ABC3 transporter permease C-terminal" evidence="8">
    <location>
        <begin position="306"/>
        <end position="420"/>
    </location>
</feature>
<evidence type="ECO:0000256" key="4">
    <source>
        <dbReference type="ARBA" id="ARBA00022989"/>
    </source>
</evidence>
<evidence type="ECO:0000256" key="7">
    <source>
        <dbReference type="SAM" id="Phobius"/>
    </source>
</evidence>
<dbReference type="EMBL" id="SMAD01000027">
    <property type="protein sequence ID" value="TCS83872.1"/>
    <property type="molecule type" value="Genomic_DNA"/>
</dbReference>
<feature type="domain" description="ABC3 transporter permease C-terminal" evidence="8">
    <location>
        <begin position="692"/>
        <end position="804"/>
    </location>
</feature>
<accession>A0A4V2UT24</accession>
<feature type="transmembrane region" description="Helical" evidence="7">
    <location>
        <begin position="774"/>
        <end position="794"/>
    </location>
</feature>
<dbReference type="InterPro" id="IPR025857">
    <property type="entry name" value="MacB_PCD"/>
</dbReference>
<organism evidence="10 11">
    <name type="scientific">Anseongella ginsenosidimutans</name>
    <dbReference type="NCBI Taxonomy" id="496056"/>
    <lineage>
        <taxon>Bacteria</taxon>
        <taxon>Pseudomonadati</taxon>
        <taxon>Bacteroidota</taxon>
        <taxon>Sphingobacteriia</taxon>
        <taxon>Sphingobacteriales</taxon>
        <taxon>Sphingobacteriaceae</taxon>
        <taxon>Anseongella</taxon>
    </lineage>
</organism>
<feature type="transmembrane region" description="Helical" evidence="7">
    <location>
        <begin position="389"/>
        <end position="413"/>
    </location>
</feature>